<proteinExistence type="predicted"/>
<comment type="caution">
    <text evidence="2">The sequence shown here is derived from an EMBL/GenBank/DDBJ whole genome shotgun (WGS) entry which is preliminary data.</text>
</comment>
<reference evidence="2 3" key="1">
    <citation type="submission" date="2019-05" db="EMBL/GenBank/DDBJ databases">
        <title>Another draft genome of Portunus trituberculatus and its Hox gene families provides insights of decapod evolution.</title>
        <authorList>
            <person name="Jeong J.-H."/>
            <person name="Song I."/>
            <person name="Kim S."/>
            <person name="Choi T."/>
            <person name="Kim D."/>
            <person name="Ryu S."/>
            <person name="Kim W."/>
        </authorList>
    </citation>
    <scope>NUCLEOTIDE SEQUENCE [LARGE SCALE GENOMIC DNA]</scope>
    <source>
        <tissue evidence="2">Muscle</tissue>
    </source>
</reference>
<evidence type="ECO:0000313" key="3">
    <source>
        <dbReference type="Proteomes" id="UP000324222"/>
    </source>
</evidence>
<organism evidence="2 3">
    <name type="scientific">Portunus trituberculatus</name>
    <name type="common">Swimming crab</name>
    <name type="synonym">Neptunus trituberculatus</name>
    <dbReference type="NCBI Taxonomy" id="210409"/>
    <lineage>
        <taxon>Eukaryota</taxon>
        <taxon>Metazoa</taxon>
        <taxon>Ecdysozoa</taxon>
        <taxon>Arthropoda</taxon>
        <taxon>Crustacea</taxon>
        <taxon>Multicrustacea</taxon>
        <taxon>Malacostraca</taxon>
        <taxon>Eumalacostraca</taxon>
        <taxon>Eucarida</taxon>
        <taxon>Decapoda</taxon>
        <taxon>Pleocyemata</taxon>
        <taxon>Brachyura</taxon>
        <taxon>Eubrachyura</taxon>
        <taxon>Portunoidea</taxon>
        <taxon>Portunidae</taxon>
        <taxon>Portuninae</taxon>
        <taxon>Portunus</taxon>
    </lineage>
</organism>
<protein>
    <submittedName>
        <fullName evidence="2">Uncharacterized protein</fullName>
    </submittedName>
</protein>
<dbReference type="EMBL" id="VSRR010003515">
    <property type="protein sequence ID" value="MPC36428.1"/>
    <property type="molecule type" value="Genomic_DNA"/>
</dbReference>
<feature type="region of interest" description="Disordered" evidence="1">
    <location>
        <begin position="1"/>
        <end position="32"/>
    </location>
</feature>
<gene>
    <name evidence="2" type="ORF">E2C01_029886</name>
</gene>
<dbReference type="Proteomes" id="UP000324222">
    <property type="component" value="Unassembled WGS sequence"/>
</dbReference>
<feature type="compositionally biased region" description="Basic and acidic residues" evidence="1">
    <location>
        <begin position="1"/>
        <end position="31"/>
    </location>
</feature>
<evidence type="ECO:0000256" key="1">
    <source>
        <dbReference type="SAM" id="MobiDB-lite"/>
    </source>
</evidence>
<sequence>MEAIEGRKRETKEKEEERTGKGSRRGGEFKPQHLVTAFSTHPDDVTTKMMTLSTTSTTTTATTSITTTTTT</sequence>
<evidence type="ECO:0000313" key="2">
    <source>
        <dbReference type="EMBL" id="MPC36428.1"/>
    </source>
</evidence>
<keyword evidence="3" id="KW-1185">Reference proteome</keyword>
<dbReference type="AlphaFoldDB" id="A0A5B7ET78"/>
<name>A0A5B7ET78_PORTR</name>
<accession>A0A5B7ET78</accession>